<dbReference type="Gene3D" id="1.10.10.2840">
    <property type="entry name" value="PucR C-terminal helix-turn-helix domain"/>
    <property type="match status" value="1"/>
</dbReference>
<keyword evidence="4" id="KW-1185">Reference proteome</keyword>
<name>A0A1I0F4B4_9ACTN</name>
<dbReference type="InterPro" id="IPR042070">
    <property type="entry name" value="PucR_C-HTH_sf"/>
</dbReference>
<evidence type="ECO:0000313" key="3">
    <source>
        <dbReference type="EMBL" id="SET52773.1"/>
    </source>
</evidence>
<dbReference type="PANTHER" id="PTHR33744">
    <property type="entry name" value="CARBOHYDRATE DIACID REGULATOR"/>
    <property type="match status" value="1"/>
</dbReference>
<dbReference type="Proteomes" id="UP000199361">
    <property type="component" value="Unassembled WGS sequence"/>
</dbReference>
<feature type="region of interest" description="Disordered" evidence="1">
    <location>
        <begin position="344"/>
        <end position="368"/>
    </location>
</feature>
<feature type="compositionally biased region" description="Pro residues" evidence="1">
    <location>
        <begin position="347"/>
        <end position="363"/>
    </location>
</feature>
<dbReference type="PANTHER" id="PTHR33744:SF17">
    <property type="entry name" value="CONSERVED PROTEIN"/>
    <property type="match status" value="1"/>
</dbReference>
<accession>A0A1I0F4B4</accession>
<dbReference type="OrthoDB" id="3190266at2"/>
<protein>
    <submittedName>
        <fullName evidence="3">PucR C-terminal helix-turn-helix domain-containing protein</fullName>
    </submittedName>
</protein>
<sequence>MLPRMTARATRDTGLTLRELLAFDEGGILRLLLAPSGQDVAITGMIIGEEGAARSYEGRIVLAVGVLPSVNDFIREAAGRGAVAVVLRDDPSLDPAPEDVQAEPGPGTGAEAGAVAVAERAGVALLARAAWADWDDVATLVRSAAAYAGAGRGDRMADVTAGGGLAALASAVAEFTGGSITIEDTAFRVLAYSAIGPEADELRRSTILGGRVPDWRVEELRRSGLLRTLWSSDEVIHRPADGSSPERLIIAIRSGREMLGSIWAAADAGGPFTEGAARALRRAAEVAVPYLVQHRLRESGARRREEHALRALLAGRGDMSTHAWTLGLAPDQPCAVVIADPTDLAHPPTPAPPVSITPPPAPPAAASAAPSAATVAASSAAVTPAATSATADGQREAVVERTMGLLAVQAVSYRAGIRVLRDGGRVMALVPVRRGAERDVLALARELDTLAASLGGAAQGAGPVWVGAGPVVPSPLRAADSRADAELVVRVLRERAASVAQEPAAGVGPAGGGGTADDRRAAGEGWAAGEGRGPRRYASAGELGAALDVQRVLDAVRPVWERGSGPVYDLVRADLAAGGELVRSLAAYLDASCDVGRAAKRLVLHPNTLRYRLRRVRDRYGVDLDDPDVRLMLTLAVRLATRPPR</sequence>
<dbReference type="InterPro" id="IPR051448">
    <property type="entry name" value="CdaR-like_regulators"/>
</dbReference>
<evidence type="ECO:0000256" key="1">
    <source>
        <dbReference type="SAM" id="MobiDB-lite"/>
    </source>
</evidence>
<dbReference type="InterPro" id="IPR025736">
    <property type="entry name" value="PucR_C-HTH_dom"/>
</dbReference>
<reference evidence="3 4" key="1">
    <citation type="submission" date="2016-10" db="EMBL/GenBank/DDBJ databases">
        <authorList>
            <person name="de Groot N.N."/>
        </authorList>
    </citation>
    <scope>NUCLEOTIDE SEQUENCE [LARGE SCALE GENOMIC DNA]</scope>
    <source>
        <strain evidence="3 4">CGMCC 4.5598</strain>
    </source>
</reference>
<evidence type="ECO:0000313" key="4">
    <source>
        <dbReference type="Proteomes" id="UP000199361"/>
    </source>
</evidence>
<gene>
    <name evidence="3" type="ORF">SAMN05421811_103320</name>
</gene>
<dbReference type="Pfam" id="PF13556">
    <property type="entry name" value="HTH_30"/>
    <property type="match status" value="1"/>
</dbReference>
<evidence type="ECO:0000259" key="2">
    <source>
        <dbReference type="Pfam" id="PF13556"/>
    </source>
</evidence>
<organism evidence="3 4">
    <name type="scientific">Nonomuraea wenchangensis</name>
    <dbReference type="NCBI Taxonomy" id="568860"/>
    <lineage>
        <taxon>Bacteria</taxon>
        <taxon>Bacillati</taxon>
        <taxon>Actinomycetota</taxon>
        <taxon>Actinomycetes</taxon>
        <taxon>Streptosporangiales</taxon>
        <taxon>Streptosporangiaceae</taxon>
        <taxon>Nonomuraea</taxon>
    </lineage>
</organism>
<proteinExistence type="predicted"/>
<dbReference type="EMBL" id="FOHX01000003">
    <property type="protein sequence ID" value="SET52773.1"/>
    <property type="molecule type" value="Genomic_DNA"/>
</dbReference>
<dbReference type="AlphaFoldDB" id="A0A1I0F4B4"/>
<dbReference type="STRING" id="568860.SAMN05421811_103320"/>
<feature type="domain" description="PucR C-terminal helix-turn-helix" evidence="2">
    <location>
        <begin position="581"/>
        <end position="639"/>
    </location>
</feature>